<dbReference type="InterPro" id="IPR005000">
    <property type="entry name" value="Aldolase/citrate-lyase_domain"/>
</dbReference>
<keyword evidence="7" id="KW-0456">Lyase</keyword>
<dbReference type="EMBL" id="FQZK01000001">
    <property type="protein sequence ID" value="SHI63041.1"/>
    <property type="molecule type" value="Genomic_DNA"/>
</dbReference>
<evidence type="ECO:0000256" key="1">
    <source>
        <dbReference type="ARBA" id="ARBA00001946"/>
    </source>
</evidence>
<dbReference type="Pfam" id="PF03328">
    <property type="entry name" value="HpcH_HpaI"/>
    <property type="match status" value="1"/>
</dbReference>
<dbReference type="PANTHER" id="PTHR32308:SF10">
    <property type="entry name" value="CITRATE LYASE SUBUNIT BETA"/>
    <property type="match status" value="1"/>
</dbReference>
<dbReference type="Gene3D" id="3.20.20.60">
    <property type="entry name" value="Phosphoenolpyruvate-binding domains"/>
    <property type="match status" value="1"/>
</dbReference>
<dbReference type="InterPro" id="IPR015813">
    <property type="entry name" value="Pyrv/PenolPyrv_kinase-like_dom"/>
</dbReference>
<dbReference type="PANTHER" id="PTHR32308">
    <property type="entry name" value="LYASE BETA SUBUNIT, PUTATIVE (AFU_ORTHOLOGUE AFUA_4G13030)-RELATED"/>
    <property type="match status" value="1"/>
</dbReference>
<dbReference type="SUPFAM" id="SSF51621">
    <property type="entry name" value="Phosphoenolpyruvate/pyruvate domain"/>
    <property type="match status" value="1"/>
</dbReference>
<evidence type="ECO:0000256" key="4">
    <source>
        <dbReference type="PIRSR" id="PIRSR015582-1"/>
    </source>
</evidence>
<feature type="binding site" evidence="4">
    <location>
        <position position="127"/>
    </location>
    <ligand>
        <name>substrate</name>
    </ligand>
</feature>
<feature type="domain" description="HpcH/HpaI aldolase/citrate lyase" evidence="6">
    <location>
        <begin position="7"/>
        <end position="220"/>
    </location>
</feature>
<keyword evidence="3 5" id="KW-0460">Magnesium</keyword>
<dbReference type="GO" id="GO:0006107">
    <property type="term" value="P:oxaloacetate metabolic process"/>
    <property type="evidence" value="ECO:0007669"/>
    <property type="project" value="TreeGrafter"/>
</dbReference>
<dbReference type="GO" id="GO:0000287">
    <property type="term" value="F:magnesium ion binding"/>
    <property type="evidence" value="ECO:0007669"/>
    <property type="project" value="TreeGrafter"/>
</dbReference>
<dbReference type="InterPro" id="IPR011206">
    <property type="entry name" value="Citrate_lyase_beta/mcl1/mcl2"/>
</dbReference>
<protein>
    <submittedName>
        <fullName evidence="7">Citrate lyase subunit beta / citryl-CoA lyase</fullName>
    </submittedName>
</protein>
<dbReference type="OrthoDB" id="4322898at2"/>
<feature type="binding site" evidence="5">
    <location>
        <position position="153"/>
    </location>
    <ligand>
        <name>Mg(2+)</name>
        <dbReference type="ChEBI" id="CHEBI:18420"/>
    </ligand>
</feature>
<dbReference type="AlphaFoldDB" id="A0A1M6CQB3"/>
<feature type="binding site" evidence="5">
    <location>
        <position position="127"/>
    </location>
    <ligand>
        <name>Mg(2+)</name>
        <dbReference type="ChEBI" id="CHEBI:18420"/>
    </ligand>
</feature>
<accession>A0A1M6CQB3</accession>
<evidence type="ECO:0000313" key="7">
    <source>
        <dbReference type="EMBL" id="SHI63041.1"/>
    </source>
</evidence>
<proteinExistence type="predicted"/>
<dbReference type="InterPro" id="IPR040442">
    <property type="entry name" value="Pyrv_kinase-like_dom_sf"/>
</dbReference>
<dbReference type="STRING" id="758803.SAMN05421803_101779"/>
<evidence type="ECO:0000259" key="6">
    <source>
        <dbReference type="Pfam" id="PF03328"/>
    </source>
</evidence>
<reference evidence="7 8" key="1">
    <citation type="submission" date="2016-11" db="EMBL/GenBank/DDBJ databases">
        <authorList>
            <person name="Jaros S."/>
            <person name="Januszkiewicz K."/>
            <person name="Wedrychowicz H."/>
        </authorList>
    </citation>
    <scope>NUCLEOTIDE SEQUENCE [LARGE SCALE GENOMIC DNA]</scope>
    <source>
        <strain evidence="7 8">CGMCC 4.5723</strain>
    </source>
</reference>
<evidence type="ECO:0000256" key="3">
    <source>
        <dbReference type="ARBA" id="ARBA00022842"/>
    </source>
</evidence>
<evidence type="ECO:0000256" key="5">
    <source>
        <dbReference type="PIRSR" id="PIRSR015582-2"/>
    </source>
</evidence>
<keyword evidence="2 5" id="KW-0479">Metal-binding</keyword>
<dbReference type="Proteomes" id="UP000184452">
    <property type="component" value="Unassembled WGS sequence"/>
</dbReference>
<evidence type="ECO:0000256" key="2">
    <source>
        <dbReference type="ARBA" id="ARBA00022723"/>
    </source>
</evidence>
<comment type="cofactor">
    <cofactor evidence="1">
        <name>Mg(2+)</name>
        <dbReference type="ChEBI" id="CHEBI:18420"/>
    </cofactor>
</comment>
<feature type="binding site" evidence="4">
    <location>
        <position position="68"/>
    </location>
    <ligand>
        <name>substrate</name>
    </ligand>
</feature>
<dbReference type="PIRSF" id="PIRSF015582">
    <property type="entry name" value="Cit_lyase_B"/>
    <property type="match status" value="1"/>
</dbReference>
<keyword evidence="8" id="KW-1185">Reference proteome</keyword>
<gene>
    <name evidence="7" type="ORF">SAMN05421803_101779</name>
</gene>
<name>A0A1M6CQB3_9ACTN</name>
<evidence type="ECO:0000313" key="8">
    <source>
        <dbReference type="Proteomes" id="UP000184452"/>
    </source>
</evidence>
<dbReference type="GO" id="GO:0016829">
    <property type="term" value="F:lyase activity"/>
    <property type="evidence" value="ECO:0007669"/>
    <property type="project" value="UniProtKB-KW"/>
</dbReference>
<organism evidence="7 8">
    <name type="scientific">Nocardiopsis flavescens</name>
    <dbReference type="NCBI Taxonomy" id="758803"/>
    <lineage>
        <taxon>Bacteria</taxon>
        <taxon>Bacillati</taxon>
        <taxon>Actinomycetota</taxon>
        <taxon>Actinomycetes</taxon>
        <taxon>Streptosporangiales</taxon>
        <taxon>Nocardiopsidaceae</taxon>
        <taxon>Nocardiopsis</taxon>
    </lineage>
</organism>
<sequence>MTAVHPRTYLYVPADQEDKLAKARTAGVDALILDLEDSVAPDRKDAARANLRAWFAEPGEPGPEVWVRVGADTVERDLAVLPRHGRAGVVLPKADPGSVGRADALAGRWEERAGVRPGTVRVLALLETPEGMAAVDRVAGAPRVHRLGIGEADLAASLGLLPGPDRAELAPLRSALVLASAVARLPAPVGPVETAVHDTALLREGTRRLLRQGFRARTLLSPRQARAVTEELTPTAEEVERAEAVLAALERGGRGATVDRSGGFVDEAVARAAREVLSRAR</sequence>